<reference evidence="3 4" key="1">
    <citation type="submission" date="2018-07" db="EMBL/GenBank/DDBJ databases">
        <title>Whole genome sequence of Mycobacterium uberis.</title>
        <authorList>
            <person name="Benjak A."/>
        </authorList>
    </citation>
    <scope>NUCLEOTIDE SEQUENCE [LARGE SCALE GENOMIC DNA]</scope>
    <source>
        <strain evidence="3 4">Jura</strain>
    </source>
</reference>
<dbReference type="Gene3D" id="3.30.300.130">
    <property type="entry name" value="Fe-S cluster assembly (FSCA)"/>
    <property type="match status" value="1"/>
</dbReference>
<proteinExistence type="predicted"/>
<dbReference type="SUPFAM" id="SSF117916">
    <property type="entry name" value="Fe-S cluster assembly (FSCA) domain-like"/>
    <property type="match status" value="1"/>
</dbReference>
<dbReference type="GO" id="GO:0005506">
    <property type="term" value="F:iron ion binding"/>
    <property type="evidence" value="ECO:0007669"/>
    <property type="project" value="InterPro"/>
</dbReference>
<dbReference type="GO" id="GO:0016226">
    <property type="term" value="P:iron-sulfur cluster assembly"/>
    <property type="evidence" value="ECO:0007669"/>
    <property type="project" value="InterPro"/>
</dbReference>
<accession>A0A3E1HBV5</accession>
<feature type="domain" description="NIF system FeS cluster assembly NifU C-terminal" evidence="2">
    <location>
        <begin position="116"/>
        <end position="168"/>
    </location>
</feature>
<gene>
    <name evidence="3" type="ORF">MUBE_14450</name>
</gene>
<dbReference type="AlphaFoldDB" id="A0A3E1HBV5"/>
<organism evidence="3 4">
    <name type="scientific">Mycobacterium uberis</name>
    <dbReference type="NCBI Taxonomy" id="2162698"/>
    <lineage>
        <taxon>Bacteria</taxon>
        <taxon>Bacillati</taxon>
        <taxon>Actinomycetota</taxon>
        <taxon>Actinomycetes</taxon>
        <taxon>Mycobacteriales</taxon>
        <taxon>Mycobacteriaceae</taxon>
        <taxon>Mycobacterium</taxon>
    </lineage>
</organism>
<dbReference type="Pfam" id="PF01106">
    <property type="entry name" value="NifU"/>
    <property type="match status" value="1"/>
</dbReference>
<comment type="caution">
    <text evidence="3">The sequence shown here is derived from an EMBL/GenBank/DDBJ whole genome shotgun (WGS) entry which is preliminary data.</text>
</comment>
<dbReference type="InterPro" id="IPR034904">
    <property type="entry name" value="FSCA_dom_sf"/>
</dbReference>
<name>A0A3E1HBV5_9MYCO</name>
<evidence type="ECO:0000259" key="2">
    <source>
        <dbReference type="Pfam" id="PF01106"/>
    </source>
</evidence>
<dbReference type="Proteomes" id="UP000258522">
    <property type="component" value="Unassembled WGS sequence"/>
</dbReference>
<dbReference type="OrthoDB" id="9798220at2"/>
<dbReference type="EMBL" id="QAYL01000044">
    <property type="protein sequence ID" value="RFD23933.1"/>
    <property type="molecule type" value="Genomic_DNA"/>
</dbReference>
<protein>
    <submittedName>
        <fullName evidence="3">NifU family protein</fullName>
    </submittedName>
</protein>
<evidence type="ECO:0000313" key="4">
    <source>
        <dbReference type="Proteomes" id="UP000258522"/>
    </source>
</evidence>
<evidence type="ECO:0000313" key="3">
    <source>
        <dbReference type="EMBL" id="RFD23933.1"/>
    </source>
</evidence>
<evidence type="ECO:0000256" key="1">
    <source>
        <dbReference type="ARBA" id="ARBA00049958"/>
    </source>
</evidence>
<comment type="function">
    <text evidence="1">May be involved in the formation or repair of [Fe-S] clusters present in iron-sulfur proteins.</text>
</comment>
<keyword evidence="4" id="KW-1185">Reference proteome</keyword>
<dbReference type="GO" id="GO:0051536">
    <property type="term" value="F:iron-sulfur cluster binding"/>
    <property type="evidence" value="ECO:0007669"/>
    <property type="project" value="InterPro"/>
</dbReference>
<dbReference type="InterPro" id="IPR001075">
    <property type="entry name" value="NIF_FeS_clus_asmbl_NifU_C"/>
</dbReference>
<sequence>MIAMHAVTTADPRQLRWVVAPGDLPPVGIVRHAPGRLGALLDNGVIEQLVVRTTDVLITLNTGNSWGKIGDQVQDALADALLHPAAWRTDAVTDNSANLTEIASKLLVGPISALAESHRGSIELASVSGTNVVVRMSGACKGCPSASSTLHNKLQRELRRQVGQQVTVSSETASTLLRLVKKLLSLVVR</sequence>